<dbReference type="Proteomes" id="UP000565468">
    <property type="component" value="Unassembled WGS sequence"/>
</dbReference>
<sequence>MNHFPRKLASLFLTFTLLCSLVVTAQLPVEASSSSVITISSASDLEQIRNNPTGDFELSNDIQLSGEFIPISSFSGTLDGKGHHISGLSITANSSQPKAALIVTNYGTIERIGLVDVNITSLDTNSTYWAGGMVATNRGTIQESFVTGSVVGGYRSAGIAVNNYSVIRNVYAAAEVSARVESGGLVAVSESGSTLSSSYAVPDVYSEEFNTGGISAYAYSNATIEDNALLAGTIANGDNLNAGRITGRVNGTPTFSNNIASQNALVQGAVVTGGTSGNAQGLSVTDQTLTEQSAYENTLGWDFQSVWEMNPVLERPTLQYAGEIQDVEIAAAADLELIRSDPYGSFVLTADIELSGEFVPIPSFYGSLDGDGHHITGLTITSDTSQRKAAFIVDHYGVIKNVGFADVAIMGLSSDSTYWAGGMVANNRGTIRESFVTGVVTGGYRSAGIAVHNFNLIRNSYTDVMVRAKVEAGALVAVSESGSVLETSYAVPDVHSQLNNTGGVSGYAYSSAIIRNNALLAGTITNGGNSNIARVNGRVNGTPVFQNNIASEQALVQGIVVTEGTASNRQGLSVTDQALGTQSTYVNLGWNFNVIWEMDSQLGRPVLQSLENPAESVSGPIIRRPLRDESVVVSQGVQHRQMDFIDVNGNVQKANIIDVDLNLPQNEIIVGTKNNQIPPTDANGDYIRIEDSEGHDSIKANVADQAATTQIAGKEVVAGVNGEFYTEQGPEGYMIKDGSGIINGVRVPGVDGKNYPFHGFFGIKDNGTPVIGSYTDDWEQMKEELFQASGGQYWMVKDGVHQDFNGLVISDPNHPDYDEQTYYRHNDRHPRTAVGIRSDGTVFFVVIDGRGANGSTGFYIEELGLYMKELGAYQALNMDGGGSSTAVVTNGNGGYDIENTPINKVDGVNTPGAPRDVFSSLLVVVEQD</sequence>
<dbReference type="Gene3D" id="2.160.20.110">
    <property type="match status" value="2"/>
</dbReference>
<dbReference type="EMBL" id="JABBPN010000012">
    <property type="protein sequence ID" value="NMO96736.1"/>
    <property type="molecule type" value="Genomic_DNA"/>
</dbReference>
<comment type="caution">
    <text evidence="3">The sequence shown here is derived from an EMBL/GenBank/DDBJ whole genome shotgun (WGS) entry which is preliminary data.</text>
</comment>
<keyword evidence="3" id="KW-0378">Hydrolase</keyword>
<proteinExistence type="predicted"/>
<dbReference type="AlphaFoldDB" id="A0A848M7Y1"/>
<organism evidence="3 4">
    <name type="scientific">Paenibacillus lemnae</name>
    <dbReference type="NCBI Taxonomy" id="1330551"/>
    <lineage>
        <taxon>Bacteria</taxon>
        <taxon>Bacillati</taxon>
        <taxon>Bacillota</taxon>
        <taxon>Bacilli</taxon>
        <taxon>Bacillales</taxon>
        <taxon>Paenibacillaceae</taxon>
        <taxon>Paenibacillus</taxon>
    </lineage>
</organism>
<dbReference type="GO" id="GO:0016798">
    <property type="term" value="F:hydrolase activity, acting on glycosyl bonds"/>
    <property type="evidence" value="ECO:0007669"/>
    <property type="project" value="UniProtKB-KW"/>
</dbReference>
<dbReference type="RefSeq" id="WP_169505530.1">
    <property type="nucleotide sequence ID" value="NZ_JABBPN010000012.1"/>
</dbReference>
<protein>
    <submittedName>
        <fullName evidence="3">Phosphodiester glycosidase family protein</fullName>
    </submittedName>
</protein>
<keyword evidence="1" id="KW-0732">Signal</keyword>
<evidence type="ECO:0000313" key="3">
    <source>
        <dbReference type="EMBL" id="NMO96736.1"/>
    </source>
</evidence>
<evidence type="ECO:0000313" key="4">
    <source>
        <dbReference type="Proteomes" id="UP000565468"/>
    </source>
</evidence>
<keyword evidence="3" id="KW-0326">Glycosidase</keyword>
<evidence type="ECO:0000259" key="2">
    <source>
        <dbReference type="Pfam" id="PF09992"/>
    </source>
</evidence>
<name>A0A848M7Y1_PAELE</name>
<accession>A0A848M7Y1</accession>
<evidence type="ECO:0000256" key="1">
    <source>
        <dbReference type="SAM" id="SignalP"/>
    </source>
</evidence>
<reference evidence="3 4" key="1">
    <citation type="submission" date="2020-04" db="EMBL/GenBank/DDBJ databases">
        <title>Paenibacillus algicola sp. nov., a novel marine bacterium producing alginate lyase.</title>
        <authorList>
            <person name="Huang H."/>
        </authorList>
    </citation>
    <scope>NUCLEOTIDE SEQUENCE [LARGE SCALE GENOMIC DNA]</scope>
    <source>
        <strain evidence="3 4">L7-75</strain>
    </source>
</reference>
<feature type="signal peptide" evidence="1">
    <location>
        <begin position="1"/>
        <end position="25"/>
    </location>
</feature>
<dbReference type="InterPro" id="IPR018711">
    <property type="entry name" value="NAGPA"/>
</dbReference>
<feature type="chain" id="PRO_5039159857" evidence="1">
    <location>
        <begin position="26"/>
        <end position="928"/>
    </location>
</feature>
<gene>
    <name evidence="3" type="ORF">HII30_13300</name>
</gene>
<keyword evidence="4" id="KW-1185">Reference proteome</keyword>
<dbReference type="PANTHER" id="PTHR40446">
    <property type="entry name" value="N-ACETYLGLUCOSAMINE-1-PHOSPHODIESTER ALPHA-N-ACETYLGLUCOSAMINIDASE"/>
    <property type="match status" value="1"/>
</dbReference>
<feature type="domain" description="Phosphodiester glycosidase" evidence="2">
    <location>
        <begin position="715"/>
        <end position="903"/>
    </location>
</feature>
<dbReference type="Pfam" id="PF09992">
    <property type="entry name" value="NAGPA"/>
    <property type="match status" value="1"/>
</dbReference>
<dbReference type="PANTHER" id="PTHR40446:SF2">
    <property type="entry name" value="N-ACETYLGLUCOSAMINE-1-PHOSPHODIESTER ALPHA-N-ACETYLGLUCOSAMINIDASE"/>
    <property type="match status" value="1"/>
</dbReference>